<keyword evidence="3" id="KW-1185">Reference proteome</keyword>
<feature type="domain" description="ATPase AAA-type core" evidence="1">
    <location>
        <begin position="23"/>
        <end position="86"/>
    </location>
</feature>
<dbReference type="AlphaFoldDB" id="A0A7W6MRN9"/>
<gene>
    <name evidence="2" type="ORF">GGR03_004263</name>
</gene>
<dbReference type="Gene3D" id="3.40.50.300">
    <property type="entry name" value="P-loop containing nucleotide triphosphate hydrolases"/>
    <property type="match status" value="2"/>
</dbReference>
<dbReference type="Proteomes" id="UP000588647">
    <property type="component" value="Unassembled WGS sequence"/>
</dbReference>
<protein>
    <submittedName>
        <fullName evidence="2">Putative ATPase</fullName>
    </submittedName>
</protein>
<evidence type="ECO:0000313" key="3">
    <source>
        <dbReference type="Proteomes" id="UP000588647"/>
    </source>
</evidence>
<evidence type="ECO:0000313" key="2">
    <source>
        <dbReference type="EMBL" id="MBB4005164.1"/>
    </source>
</evidence>
<sequence>MITTLAVSGYRSIRSLVVPLGRLTVVTGPNGSGKTSLYRSLRLLAETAQGRLIQTLAREGGLQSTLWAGPETIGRSMRSGVHPVQGTVRKGPVSLKLGFCDAAFGYAIDLGLPSPDNPFPLDPAIKVEAMWTGGTLRKGSLFAERRASLVRLRTTQTHEWREAAYGLSPFDSMVTHCADPDDGAELLAMRERMRDWRFYDALRTDPEAPARRRQVMTYTPVLSGDGADLAAALATIRAVGDRQALGGAIEHAFPGSTLQTSIDDLAGLRLGQQGLLRPLGVAELSDGTLRYLLLVAALLSPRPPELMVLNEPEGSLHPSLMPALARLVVQASGYGQVVLVTHSEALIQAIRSEGGATEIRLEKSFGETEVPDCDAPPWVWPKR</sequence>
<dbReference type="GO" id="GO:0005524">
    <property type="term" value="F:ATP binding"/>
    <property type="evidence" value="ECO:0007669"/>
    <property type="project" value="InterPro"/>
</dbReference>
<dbReference type="EMBL" id="JACIEM010000006">
    <property type="protein sequence ID" value="MBB4005164.1"/>
    <property type="molecule type" value="Genomic_DNA"/>
</dbReference>
<reference evidence="2 3" key="1">
    <citation type="submission" date="2020-08" db="EMBL/GenBank/DDBJ databases">
        <title>Genomic Encyclopedia of Type Strains, Phase IV (KMG-IV): sequencing the most valuable type-strain genomes for metagenomic binning, comparative biology and taxonomic classification.</title>
        <authorList>
            <person name="Goeker M."/>
        </authorList>
    </citation>
    <scope>NUCLEOTIDE SEQUENCE [LARGE SCALE GENOMIC DNA]</scope>
    <source>
        <strain evidence="2 3">DSM 103570</strain>
    </source>
</reference>
<comment type="caution">
    <text evidence="2">The sequence shown here is derived from an EMBL/GenBank/DDBJ whole genome shotgun (WGS) entry which is preliminary data.</text>
</comment>
<dbReference type="PIRSF" id="PIRSF029347">
    <property type="entry name" value="RecF"/>
    <property type="match status" value="1"/>
</dbReference>
<name>A0A7W6MRN9_9HYPH</name>
<evidence type="ECO:0000259" key="1">
    <source>
        <dbReference type="Pfam" id="PF13304"/>
    </source>
</evidence>
<feature type="domain" description="ATPase AAA-type core" evidence="1">
    <location>
        <begin position="240"/>
        <end position="347"/>
    </location>
</feature>
<dbReference type="GO" id="GO:0000731">
    <property type="term" value="P:DNA synthesis involved in DNA repair"/>
    <property type="evidence" value="ECO:0007669"/>
    <property type="project" value="TreeGrafter"/>
</dbReference>
<dbReference type="GO" id="GO:0016887">
    <property type="term" value="F:ATP hydrolysis activity"/>
    <property type="evidence" value="ECO:0007669"/>
    <property type="project" value="InterPro"/>
</dbReference>
<accession>A0A7W6MRN9</accession>
<dbReference type="CDD" id="cd00267">
    <property type="entry name" value="ABC_ATPase"/>
    <property type="match status" value="1"/>
</dbReference>
<dbReference type="PANTHER" id="PTHR32182">
    <property type="entry name" value="DNA REPLICATION AND REPAIR PROTEIN RECF"/>
    <property type="match status" value="1"/>
</dbReference>
<dbReference type="GO" id="GO:0006302">
    <property type="term" value="P:double-strand break repair"/>
    <property type="evidence" value="ECO:0007669"/>
    <property type="project" value="TreeGrafter"/>
</dbReference>
<dbReference type="Pfam" id="PF13304">
    <property type="entry name" value="AAA_21"/>
    <property type="match status" value="2"/>
</dbReference>
<dbReference type="SUPFAM" id="SSF52540">
    <property type="entry name" value="P-loop containing nucleoside triphosphate hydrolases"/>
    <property type="match status" value="1"/>
</dbReference>
<dbReference type="RefSeq" id="WP_183210754.1">
    <property type="nucleotide sequence ID" value="NZ_JAAAMM010000006.1"/>
</dbReference>
<dbReference type="FunFam" id="3.40.50.300:FF:002708">
    <property type="entry name" value="FeS assembly ATPase SufC"/>
    <property type="match status" value="1"/>
</dbReference>
<proteinExistence type="predicted"/>
<dbReference type="InterPro" id="IPR027417">
    <property type="entry name" value="P-loop_NTPase"/>
</dbReference>
<dbReference type="InterPro" id="IPR003959">
    <property type="entry name" value="ATPase_AAA_core"/>
</dbReference>
<dbReference type="InterPro" id="IPR014555">
    <property type="entry name" value="RecF-like"/>
</dbReference>
<organism evidence="2 3">
    <name type="scientific">Aurantimonas endophytica</name>
    <dbReference type="NCBI Taxonomy" id="1522175"/>
    <lineage>
        <taxon>Bacteria</taxon>
        <taxon>Pseudomonadati</taxon>
        <taxon>Pseudomonadota</taxon>
        <taxon>Alphaproteobacteria</taxon>
        <taxon>Hyphomicrobiales</taxon>
        <taxon>Aurantimonadaceae</taxon>
        <taxon>Aurantimonas</taxon>
    </lineage>
</organism>
<dbReference type="PANTHER" id="PTHR32182:SF25">
    <property type="entry name" value="SLR1056 PROTEIN"/>
    <property type="match status" value="1"/>
</dbReference>